<comment type="cofactor">
    <cofactor evidence="1">
        <name>Co(2+)</name>
        <dbReference type="ChEBI" id="CHEBI:48828"/>
    </cofactor>
</comment>
<dbReference type="EMBL" id="CP043875">
    <property type="protein sequence ID" value="WOF16243.1"/>
    <property type="molecule type" value="Genomic_DNA"/>
</dbReference>
<dbReference type="AlphaFoldDB" id="A0AA97I331"/>
<dbReference type="GO" id="GO:0009014">
    <property type="term" value="F:succinyl-diaminopimelate desuccinylase activity"/>
    <property type="evidence" value="ECO:0007669"/>
    <property type="project" value="UniProtKB-EC"/>
</dbReference>
<dbReference type="GO" id="GO:0008652">
    <property type="term" value="P:amino acid biosynthetic process"/>
    <property type="evidence" value="ECO:0007669"/>
    <property type="project" value="UniProtKB-KW"/>
</dbReference>
<evidence type="ECO:0000256" key="4">
    <source>
        <dbReference type="ARBA" id="ARBA00006247"/>
    </source>
</evidence>
<evidence type="ECO:0000256" key="11">
    <source>
        <dbReference type="ARBA" id="ARBA00023285"/>
    </source>
</evidence>
<dbReference type="InterPro" id="IPR010182">
    <property type="entry name" value="ArgE/DapE"/>
</dbReference>
<dbReference type="PANTHER" id="PTHR43808">
    <property type="entry name" value="ACETYLORNITHINE DEACETYLASE"/>
    <property type="match status" value="1"/>
</dbReference>
<comment type="catalytic activity">
    <reaction evidence="12">
        <text>N-succinyl-(2S,6S)-2,6-diaminopimelate + H2O = (2S,6S)-2,6-diaminopimelate + succinate</text>
        <dbReference type="Rhea" id="RHEA:22608"/>
        <dbReference type="ChEBI" id="CHEBI:15377"/>
        <dbReference type="ChEBI" id="CHEBI:30031"/>
        <dbReference type="ChEBI" id="CHEBI:57609"/>
        <dbReference type="ChEBI" id="CHEBI:58087"/>
        <dbReference type="EC" id="3.5.1.18"/>
    </reaction>
</comment>
<comment type="pathway">
    <text evidence="3">Amino-acid biosynthesis; L-lysine biosynthesis via DAP pathway; LL-2,6-diaminopimelate from (S)-tetrahydrodipicolinate (succinylase route): step 3/3.</text>
</comment>
<dbReference type="InterPro" id="IPR050072">
    <property type="entry name" value="Peptidase_M20A"/>
</dbReference>
<dbReference type="GO" id="GO:0046872">
    <property type="term" value="F:metal ion binding"/>
    <property type="evidence" value="ECO:0007669"/>
    <property type="project" value="UniProtKB-KW"/>
</dbReference>
<keyword evidence="9" id="KW-0378">Hydrolase</keyword>
<evidence type="ECO:0000256" key="7">
    <source>
        <dbReference type="ARBA" id="ARBA00022605"/>
    </source>
</evidence>
<protein>
    <recommendedName>
        <fullName evidence="6">Probable succinyl-diaminopimelate desuccinylase</fullName>
        <ecNumber evidence="5">3.5.1.18</ecNumber>
    </recommendedName>
</protein>
<dbReference type="Pfam" id="PF01546">
    <property type="entry name" value="Peptidase_M20"/>
    <property type="match status" value="1"/>
</dbReference>
<dbReference type="SUPFAM" id="SSF53187">
    <property type="entry name" value="Zn-dependent exopeptidases"/>
    <property type="match status" value="1"/>
</dbReference>
<keyword evidence="10" id="KW-0862">Zinc</keyword>
<comment type="cofactor">
    <cofactor evidence="2">
        <name>Zn(2+)</name>
        <dbReference type="ChEBI" id="CHEBI:29105"/>
    </cofactor>
</comment>
<dbReference type="KEGG" id="mefw:F1737_05725"/>
<dbReference type="Proteomes" id="UP001301797">
    <property type="component" value="Chromosome"/>
</dbReference>
<dbReference type="Pfam" id="PF07687">
    <property type="entry name" value="M20_dimer"/>
    <property type="match status" value="1"/>
</dbReference>
<evidence type="ECO:0000256" key="10">
    <source>
        <dbReference type="ARBA" id="ARBA00022833"/>
    </source>
</evidence>
<evidence type="ECO:0000256" key="6">
    <source>
        <dbReference type="ARBA" id="ARBA00016853"/>
    </source>
</evidence>
<keyword evidence="8" id="KW-0479">Metal-binding</keyword>
<dbReference type="Gene3D" id="3.30.70.360">
    <property type="match status" value="1"/>
</dbReference>
<dbReference type="InterPro" id="IPR002933">
    <property type="entry name" value="Peptidase_M20"/>
</dbReference>
<reference evidence="14 15" key="1">
    <citation type="submission" date="2019-09" db="EMBL/GenBank/DDBJ databases">
        <title>The complete genome of Methanoplanus sp. FWC-SCC4.</title>
        <authorList>
            <person name="Chen S.-C."/>
            <person name="Zhou Y.-Z."/>
            <person name="Lai M.-C."/>
        </authorList>
    </citation>
    <scope>NUCLEOTIDE SEQUENCE [LARGE SCALE GENOMIC DNA]</scope>
    <source>
        <strain evidence="14 15">FWC-SCC4</strain>
    </source>
</reference>
<keyword evidence="15" id="KW-1185">Reference proteome</keyword>
<dbReference type="GeneID" id="85229659"/>
<name>A0AA97I331_9EURY</name>
<dbReference type="Gene3D" id="3.40.630.10">
    <property type="entry name" value="Zn peptidases"/>
    <property type="match status" value="1"/>
</dbReference>
<evidence type="ECO:0000256" key="1">
    <source>
        <dbReference type="ARBA" id="ARBA00001941"/>
    </source>
</evidence>
<feature type="domain" description="Peptidase M20 dimerisation" evidence="13">
    <location>
        <begin position="165"/>
        <end position="294"/>
    </location>
</feature>
<evidence type="ECO:0000256" key="3">
    <source>
        <dbReference type="ARBA" id="ARBA00005130"/>
    </source>
</evidence>
<dbReference type="EC" id="3.5.1.18" evidence="5"/>
<evidence type="ECO:0000313" key="15">
    <source>
        <dbReference type="Proteomes" id="UP001301797"/>
    </source>
</evidence>
<comment type="similarity">
    <text evidence="4">Belongs to the peptidase M20A family.</text>
</comment>
<dbReference type="Gene3D" id="1.10.150.900">
    <property type="match status" value="1"/>
</dbReference>
<sequence length="393" mass="42764">MDVAELCSELVRIKSVNPPGNTRDVIGYIRDYLEDIDVPVSLTGGDDGRCNILTGYGPKDLLLLGHVDVVPAIADGWSHDPFSGIIKDGFVYGRGSTDMKGGCAALLTAFSETLKEGITPNANLCFVCDEENGGPLGVRHLLREGMIEPCDCIVAEPTPHLNPCVGQKGLVRLNFEFTGTPGHGSLYPEIGKSAIMNATDFLAFAKSLNEIIYDVDDDIACIISDSSKVISEFFDICNPENILARITYNPGKISGGEELNIVAQKCYLDFEMRIPWGCDSTLLIENIKDVCVNASVNIEECSDPTITRADISLVKTACESISSVYGAKSYPIVQWAASDARCLREKGFNVIEYGPGEIETLHSIDERVSVEKLKKAVKIYKSIIKSYSCKPNN</sequence>
<proteinExistence type="inferred from homology"/>
<evidence type="ECO:0000256" key="2">
    <source>
        <dbReference type="ARBA" id="ARBA00001947"/>
    </source>
</evidence>
<organism evidence="14 15">
    <name type="scientific">Methanochimaera problematica</name>
    <dbReference type="NCBI Taxonomy" id="2609417"/>
    <lineage>
        <taxon>Archaea</taxon>
        <taxon>Methanobacteriati</taxon>
        <taxon>Methanobacteriota</taxon>
        <taxon>Stenosarchaea group</taxon>
        <taxon>Methanomicrobia</taxon>
        <taxon>Methanomicrobiales</taxon>
        <taxon>Methanomicrobiaceae</taxon>
        <taxon>Methanochimaera</taxon>
    </lineage>
</organism>
<dbReference type="RefSeq" id="WP_317137829.1">
    <property type="nucleotide sequence ID" value="NZ_CP043875.1"/>
</dbReference>
<evidence type="ECO:0000256" key="5">
    <source>
        <dbReference type="ARBA" id="ARBA00011921"/>
    </source>
</evidence>
<evidence type="ECO:0000259" key="13">
    <source>
        <dbReference type="Pfam" id="PF07687"/>
    </source>
</evidence>
<evidence type="ECO:0000256" key="12">
    <source>
        <dbReference type="ARBA" id="ARBA00051301"/>
    </source>
</evidence>
<dbReference type="SUPFAM" id="SSF55031">
    <property type="entry name" value="Bacterial exopeptidase dimerisation domain"/>
    <property type="match status" value="1"/>
</dbReference>
<keyword evidence="11" id="KW-0170">Cobalt</keyword>
<dbReference type="PANTHER" id="PTHR43808:SF8">
    <property type="entry name" value="PEPTIDASE M20 DIMERISATION DOMAIN-CONTAINING PROTEIN"/>
    <property type="match status" value="1"/>
</dbReference>
<evidence type="ECO:0000256" key="9">
    <source>
        <dbReference type="ARBA" id="ARBA00022801"/>
    </source>
</evidence>
<dbReference type="InterPro" id="IPR001261">
    <property type="entry name" value="ArgE/DapE_CS"/>
</dbReference>
<evidence type="ECO:0000313" key="14">
    <source>
        <dbReference type="EMBL" id="WOF16243.1"/>
    </source>
</evidence>
<gene>
    <name evidence="14" type="ORF">F1737_05725</name>
</gene>
<dbReference type="InterPro" id="IPR011650">
    <property type="entry name" value="Peptidase_M20_dimer"/>
</dbReference>
<dbReference type="InterPro" id="IPR036264">
    <property type="entry name" value="Bact_exopeptidase_dim_dom"/>
</dbReference>
<dbReference type="PROSITE" id="PS00758">
    <property type="entry name" value="ARGE_DAPE_CPG2_1"/>
    <property type="match status" value="1"/>
</dbReference>
<keyword evidence="7" id="KW-0028">Amino-acid biosynthesis</keyword>
<accession>A0AA97I331</accession>
<evidence type="ECO:0000256" key="8">
    <source>
        <dbReference type="ARBA" id="ARBA00022723"/>
    </source>
</evidence>
<dbReference type="NCBIfam" id="TIGR01910">
    <property type="entry name" value="DapE-ArgE"/>
    <property type="match status" value="1"/>
</dbReference>